<feature type="compositionally biased region" description="Acidic residues" evidence="1">
    <location>
        <begin position="65"/>
        <end position="78"/>
    </location>
</feature>
<reference evidence="3" key="1">
    <citation type="submission" date="2014-06" db="EMBL/GenBank/DDBJ databases">
        <authorList>
            <person name="Berkman P.J."/>
        </authorList>
    </citation>
    <scope>NUCLEOTIDE SEQUENCE [LARGE SCALE GENOMIC DNA]</scope>
</reference>
<evidence type="ECO:0000256" key="1">
    <source>
        <dbReference type="SAM" id="MobiDB-lite"/>
    </source>
</evidence>
<dbReference type="EMBL" id="CCFA01004999">
    <property type="protein sequence ID" value="CDS02116.1"/>
    <property type="molecule type" value="Genomic_DNA"/>
</dbReference>
<evidence type="ECO:0000313" key="2">
    <source>
        <dbReference type="EMBL" id="CDS02116.1"/>
    </source>
</evidence>
<evidence type="ECO:0000313" key="3">
    <source>
        <dbReference type="Proteomes" id="UP000242770"/>
    </source>
</evidence>
<protein>
    <submittedName>
        <fullName evidence="2">Uncharacterized protein</fullName>
    </submittedName>
</protein>
<name>A0A0F7RYQ3_9BASI</name>
<dbReference type="AlphaFoldDB" id="A0A0F7RYQ3"/>
<feature type="compositionally biased region" description="Basic and acidic residues" evidence="1">
    <location>
        <begin position="1"/>
        <end position="19"/>
    </location>
</feature>
<dbReference type="STRING" id="49012.A0A0F7RYQ3"/>
<organism evidence="2 3">
    <name type="scientific">Sporisorium scitamineum</name>
    <dbReference type="NCBI Taxonomy" id="49012"/>
    <lineage>
        <taxon>Eukaryota</taxon>
        <taxon>Fungi</taxon>
        <taxon>Dikarya</taxon>
        <taxon>Basidiomycota</taxon>
        <taxon>Ustilaginomycotina</taxon>
        <taxon>Ustilaginomycetes</taxon>
        <taxon>Ustilaginales</taxon>
        <taxon>Ustilaginaceae</taxon>
        <taxon>Sporisorium</taxon>
    </lineage>
</organism>
<proteinExistence type="predicted"/>
<accession>A0A0F7RYQ3</accession>
<keyword evidence="3" id="KW-1185">Reference proteome</keyword>
<feature type="non-terminal residue" evidence="2">
    <location>
        <position position="205"/>
    </location>
</feature>
<feature type="compositionally biased region" description="Low complexity" evidence="1">
    <location>
        <begin position="50"/>
        <end position="64"/>
    </location>
</feature>
<feature type="compositionally biased region" description="Polar residues" evidence="1">
    <location>
        <begin position="35"/>
        <end position="49"/>
    </location>
</feature>
<dbReference type="Proteomes" id="UP000242770">
    <property type="component" value="Unassembled WGS sequence"/>
</dbReference>
<gene>
    <name evidence="2" type="primary">SSCI82630.1</name>
</gene>
<feature type="region of interest" description="Disordered" evidence="1">
    <location>
        <begin position="1"/>
        <end position="90"/>
    </location>
</feature>
<sequence>MAVAAHDADDANDTHDSSHAKAAQTEEETVPAIPTSATEVAAQEQSARGTASSTASSSESIPESLSDDESETADDVEEIGLAQDQPQPLQLRTRVRARQQGTIAPTQVVEQDPFADSNQIVSAAPEAASNSFASPEDDIQPINDMDKDRDIEKQSMDAHARGGKAAFDESLFPDYAPLVQSRVTVGRHGLILAIGALNLGLVILF</sequence>